<dbReference type="AlphaFoldDB" id="A0A843SLF6"/>
<keyword evidence="3" id="KW-1185">Reference proteome</keyword>
<dbReference type="Pfam" id="PF03756">
    <property type="entry name" value="AfsA"/>
    <property type="match status" value="1"/>
</dbReference>
<evidence type="ECO:0000259" key="1">
    <source>
        <dbReference type="Pfam" id="PF03756"/>
    </source>
</evidence>
<feature type="domain" description="A-factor biosynthesis hotdog" evidence="1">
    <location>
        <begin position="88"/>
        <end position="216"/>
    </location>
</feature>
<gene>
    <name evidence="2" type="ORF">GEV01_16620</name>
</gene>
<name>A0A843SLF6_9BURK</name>
<proteinExistence type="predicted"/>
<dbReference type="InterPro" id="IPR005509">
    <property type="entry name" value="AfsA_hotdog_dom"/>
</dbReference>
<evidence type="ECO:0000313" key="3">
    <source>
        <dbReference type="Proteomes" id="UP000444318"/>
    </source>
</evidence>
<protein>
    <recommendedName>
        <fullName evidence="1">A-factor biosynthesis hotdog domain-containing protein</fullName>
    </recommendedName>
</protein>
<organism evidence="2 3">
    <name type="scientific">Rugamonas rivuli</name>
    <dbReference type="NCBI Taxonomy" id="2743358"/>
    <lineage>
        <taxon>Bacteria</taxon>
        <taxon>Pseudomonadati</taxon>
        <taxon>Pseudomonadota</taxon>
        <taxon>Betaproteobacteria</taxon>
        <taxon>Burkholderiales</taxon>
        <taxon>Oxalobacteraceae</taxon>
        <taxon>Telluria group</taxon>
        <taxon>Rugamonas</taxon>
    </lineage>
</organism>
<dbReference type="EMBL" id="WHUF01000004">
    <property type="protein sequence ID" value="MQA21146.1"/>
    <property type="molecule type" value="Genomic_DNA"/>
</dbReference>
<reference evidence="2 3" key="1">
    <citation type="submission" date="2019-10" db="EMBL/GenBank/DDBJ databases">
        <title>Two novel species isolated from a subtropical stream in China.</title>
        <authorList>
            <person name="Lu H."/>
        </authorList>
    </citation>
    <scope>NUCLEOTIDE SEQUENCE [LARGE SCALE GENOMIC DNA]</scope>
    <source>
        <strain evidence="2 3">FT103W</strain>
    </source>
</reference>
<accession>A0A843SLF6</accession>
<evidence type="ECO:0000313" key="2">
    <source>
        <dbReference type="EMBL" id="MQA21146.1"/>
    </source>
</evidence>
<sequence length="256" mass="28857">MAYLVVVGDRFKKFASDKKNVFTISELEKAIWQGTVQEHDQIVIGQGVEHDRFLGLANLMERQRKGGVQVQNMMQILDQCDPLHQRSVHKHKRENVLITKPVAQADGSYVANLSICDSGELLNDHSTGQHIQGIVLTEAGRQMLISTSEYHLLDDADRNRCYFVLNSLNTEFKQFAFPLPVTVVFRALSESRKTGRYLKVDCEISFYQNDLLVAVVRSNYCAYSSQYIDEKESELANTAYGTGYQQVDAAEPALAA</sequence>
<comment type="caution">
    <text evidence="2">The sequence shown here is derived from an EMBL/GenBank/DDBJ whole genome shotgun (WGS) entry which is preliminary data.</text>
</comment>
<dbReference type="Proteomes" id="UP000444318">
    <property type="component" value="Unassembled WGS sequence"/>
</dbReference>
<dbReference type="RefSeq" id="WP_152806411.1">
    <property type="nucleotide sequence ID" value="NZ_WHUF01000004.1"/>
</dbReference>